<proteinExistence type="predicted"/>
<reference evidence="3" key="1">
    <citation type="submission" date="2017-08" db="EMBL/GenBank/DDBJ databases">
        <title>Draft Genome Sequence of Kocuria varians 80.</title>
        <authorList>
            <person name="Minaev M."/>
            <person name="Kurbakov K.A."/>
            <person name="Solodovnikova G.I."/>
            <person name="Kuznetsova O.A."/>
            <person name="Lisitsyn A.B."/>
        </authorList>
    </citation>
    <scope>NUCLEOTIDE SEQUENCE [LARGE SCALE GENOMIC DNA]</scope>
    <source>
        <strain evidence="3">80</strain>
    </source>
</reference>
<dbReference type="CDD" id="cd00085">
    <property type="entry name" value="HNHc"/>
    <property type="match status" value="1"/>
</dbReference>
<evidence type="ECO:0000313" key="3">
    <source>
        <dbReference type="Proteomes" id="UP000216825"/>
    </source>
</evidence>
<protein>
    <recommendedName>
        <fullName evidence="1">HNH endonuclease 5 domain-containing protein</fullName>
    </recommendedName>
</protein>
<gene>
    <name evidence="2" type="ORF">CIB50_0000763</name>
</gene>
<feature type="domain" description="HNH endonuclease 5" evidence="1">
    <location>
        <begin position="6"/>
        <end position="50"/>
    </location>
</feature>
<dbReference type="AlphaFoldDB" id="A0A7D7Q7V4"/>
<accession>A0A7D7Q7V4</accession>
<dbReference type="EMBL" id="CP059343">
    <property type="protein sequence ID" value="QMS56063.1"/>
    <property type="molecule type" value="Genomic_DNA"/>
</dbReference>
<evidence type="ECO:0000313" key="2">
    <source>
        <dbReference type="EMBL" id="QMS56063.1"/>
    </source>
</evidence>
<dbReference type="Gene3D" id="1.10.30.50">
    <property type="match status" value="1"/>
</dbReference>
<dbReference type="RefSeq" id="WP_094393287.1">
    <property type="nucleotide sequence ID" value="NZ_CP059343.1"/>
</dbReference>
<dbReference type="Pfam" id="PF14279">
    <property type="entry name" value="HNH_5"/>
    <property type="match status" value="1"/>
</dbReference>
<reference evidence="2 3" key="2">
    <citation type="submission" date="2020-07" db="EMBL/GenBank/DDBJ databases">
        <title>Genome of starter culture bacteria Kocuria salsicia reveals its technological properties and safety for usage in meat industry.</title>
        <authorList>
            <person name="Michael M."/>
            <person name="Konstantin K."/>
            <person name="Evgenii K."/>
            <person name="Galina S."/>
            <person name="Oksana K."/>
            <person name="Andrei L."/>
        </authorList>
    </citation>
    <scope>NUCLEOTIDE SEQUENCE [LARGE SCALE GENOMIC DNA]</scope>
    <source>
        <strain evidence="2 3">80</strain>
    </source>
</reference>
<dbReference type="Proteomes" id="UP000216825">
    <property type="component" value="Chromosome"/>
</dbReference>
<dbReference type="InterPro" id="IPR003615">
    <property type="entry name" value="HNH_nuc"/>
</dbReference>
<evidence type="ECO:0000259" key="1">
    <source>
        <dbReference type="Pfam" id="PF14279"/>
    </source>
</evidence>
<name>A0A7D7Q7V4_KOCVA</name>
<organism evidence="2 3">
    <name type="scientific">Kocuria varians</name>
    <name type="common">Micrococcus varians</name>
    <dbReference type="NCBI Taxonomy" id="1272"/>
    <lineage>
        <taxon>Bacteria</taxon>
        <taxon>Bacillati</taxon>
        <taxon>Actinomycetota</taxon>
        <taxon>Actinomycetes</taxon>
        <taxon>Micrococcales</taxon>
        <taxon>Micrococcaceae</taxon>
        <taxon>Kocuria</taxon>
    </lineage>
</organism>
<dbReference type="InterPro" id="IPR029471">
    <property type="entry name" value="HNH_5"/>
</dbReference>
<dbReference type="KEGG" id="kvr:CIB50_0000763"/>
<keyword evidence="3" id="KW-1185">Reference proteome</keyword>
<sequence>MESSICPYCGDALASSSTSRDHIFMYALGGTAIVRACRSCNSKLGHEVEGLLLKANQLLNLVRLAAGAGGQRVPGTLPDEREVTWDPRSRFLESQNPVERRGDGFVVSGSPDQVRAHLSRMRRVPEQIEKYMSSVNPENLGGQDLQLNLRVEPVLWARFTAKAALGAGYSVAPKCFTSTPIAENLRKICSGRINKLPTMASADMQDYEREIDKILDPFLPGYRVKPLTAEGRHQMLFVPQEKSTICIASLKGVKLFGIVVPGNILNWVKMPVVLTDNETGGISERYIEDDIKKALVGK</sequence>